<keyword evidence="2" id="KW-1185">Reference proteome</keyword>
<dbReference type="EMBL" id="CM055093">
    <property type="protein sequence ID" value="KAJ7565049.1"/>
    <property type="molecule type" value="Genomic_DNA"/>
</dbReference>
<comment type="caution">
    <text evidence="1">The sequence shown here is derived from an EMBL/GenBank/DDBJ whole genome shotgun (WGS) entry which is preliminary data.</text>
</comment>
<name>A0ACC2EER7_DIPCM</name>
<proteinExistence type="predicted"/>
<accession>A0ACC2EER7</accession>
<organism evidence="1 2">
    <name type="scientific">Diphasiastrum complanatum</name>
    <name type="common">Issler's clubmoss</name>
    <name type="synonym">Lycopodium complanatum</name>
    <dbReference type="NCBI Taxonomy" id="34168"/>
    <lineage>
        <taxon>Eukaryota</taxon>
        <taxon>Viridiplantae</taxon>
        <taxon>Streptophyta</taxon>
        <taxon>Embryophyta</taxon>
        <taxon>Tracheophyta</taxon>
        <taxon>Lycopodiopsida</taxon>
        <taxon>Lycopodiales</taxon>
        <taxon>Lycopodiaceae</taxon>
        <taxon>Lycopodioideae</taxon>
        <taxon>Diphasiastrum</taxon>
    </lineage>
</organism>
<protein>
    <submittedName>
        <fullName evidence="1">Uncharacterized protein</fullName>
    </submittedName>
</protein>
<evidence type="ECO:0000313" key="1">
    <source>
        <dbReference type="EMBL" id="KAJ7565049.1"/>
    </source>
</evidence>
<evidence type="ECO:0000313" key="2">
    <source>
        <dbReference type="Proteomes" id="UP001162992"/>
    </source>
</evidence>
<gene>
    <name evidence="1" type="ORF">O6H91_02G045700</name>
</gene>
<dbReference type="Proteomes" id="UP001162992">
    <property type="component" value="Chromosome 2"/>
</dbReference>
<reference evidence="2" key="1">
    <citation type="journal article" date="2024" name="Proc. Natl. Acad. Sci. U.S.A.">
        <title>Extraordinary preservation of gene collinearity over three hundred million years revealed in homosporous lycophytes.</title>
        <authorList>
            <person name="Li C."/>
            <person name="Wickell D."/>
            <person name="Kuo L.Y."/>
            <person name="Chen X."/>
            <person name="Nie B."/>
            <person name="Liao X."/>
            <person name="Peng D."/>
            <person name="Ji J."/>
            <person name="Jenkins J."/>
            <person name="Williams M."/>
            <person name="Shu S."/>
            <person name="Plott C."/>
            <person name="Barry K."/>
            <person name="Rajasekar S."/>
            <person name="Grimwood J."/>
            <person name="Han X."/>
            <person name="Sun S."/>
            <person name="Hou Z."/>
            <person name="He W."/>
            <person name="Dai G."/>
            <person name="Sun C."/>
            <person name="Schmutz J."/>
            <person name="Leebens-Mack J.H."/>
            <person name="Li F.W."/>
            <person name="Wang L."/>
        </authorList>
    </citation>
    <scope>NUCLEOTIDE SEQUENCE [LARGE SCALE GENOMIC DNA]</scope>
    <source>
        <strain evidence="2">cv. PW_Plant_1</strain>
    </source>
</reference>
<sequence>MDSDVGKLFVGGISWETTEDRLKDYFSSYGEVTETLIMKDRATGRARGFGFVVFADPTIADRVLLEKHMIDGRTVEAKKAVPRDEQQNVHRSVGGGPAPAGVIRTKKIFVGGLASTINEEDFKKYFEQFGTITDVVVMYDHATQRPRGFGFITFDSEDAVDNVLQKSFHELNDKLVEVKRAIPKELQGPAWTRSPGASFGGAAPRGSPFGSGYSTSLGSYGGRYAPGPGGRGGYPTYGGSSYGAAGYATGGSYGSGMNGSYGGAVGYGSAGGSYSGGSYGGTPGGGYAAGYGTAASAGSGGYGSPSGRNAWGSAGYGNLGSSAGYGSGGGGGGYGSSGGWSSGSGGAGQAAGAAGGYGAAGYGYGGSDSGYGSAAGSYSGRVTGYGSGIGSYGGQSGATGSGSYGAGYGDGYAVSGYQDNTWRSGSAETYGAAPGGSGSAVAAGYGGTVPVADTSGAGYGGGYGESSRQARGPDARFKSYPDHTGY</sequence>